<dbReference type="Pfam" id="PF00069">
    <property type="entry name" value="Pkinase"/>
    <property type="match status" value="1"/>
</dbReference>
<dbReference type="PANTHER" id="PTHR24359">
    <property type="entry name" value="SERINE/THREONINE-PROTEIN KINASE SBK1"/>
    <property type="match status" value="1"/>
</dbReference>
<dbReference type="GO" id="GO:0005524">
    <property type="term" value="F:ATP binding"/>
    <property type="evidence" value="ECO:0007669"/>
    <property type="project" value="InterPro"/>
</dbReference>
<dbReference type="EMBL" id="WWBZ02000051">
    <property type="protein sequence ID" value="KAF4304736.1"/>
    <property type="molecule type" value="Genomic_DNA"/>
</dbReference>
<dbReference type="PANTHER" id="PTHR24359:SF1">
    <property type="entry name" value="INHIBITOR OF NUCLEAR FACTOR KAPPA-B KINASE EPSILON SUBUNIT HOMOLOG 1-RELATED"/>
    <property type="match status" value="1"/>
</dbReference>
<evidence type="ECO:0000256" key="1">
    <source>
        <dbReference type="SAM" id="MobiDB-lite"/>
    </source>
</evidence>
<dbReference type="InterPro" id="IPR000719">
    <property type="entry name" value="Prot_kinase_dom"/>
</dbReference>
<evidence type="ECO:0000313" key="4">
    <source>
        <dbReference type="Proteomes" id="UP000572817"/>
    </source>
</evidence>
<dbReference type="OrthoDB" id="4062651at2759"/>
<keyword evidence="3" id="KW-0808">Transferase</keyword>
<accession>A0A8H4N3K9</accession>
<dbReference type="PROSITE" id="PS50011">
    <property type="entry name" value="PROTEIN_KINASE_DOM"/>
    <property type="match status" value="1"/>
</dbReference>
<comment type="caution">
    <text evidence="3">The sequence shown here is derived from an EMBL/GenBank/DDBJ whole genome shotgun (WGS) entry which is preliminary data.</text>
</comment>
<dbReference type="Gene3D" id="1.10.510.10">
    <property type="entry name" value="Transferase(Phosphotransferase) domain 1"/>
    <property type="match status" value="1"/>
</dbReference>
<dbReference type="Proteomes" id="UP000572817">
    <property type="component" value="Unassembled WGS sequence"/>
</dbReference>
<feature type="domain" description="Protein kinase" evidence="2">
    <location>
        <begin position="83"/>
        <end position="509"/>
    </location>
</feature>
<dbReference type="InterPro" id="IPR011009">
    <property type="entry name" value="Kinase-like_dom_sf"/>
</dbReference>
<dbReference type="GO" id="GO:0004674">
    <property type="term" value="F:protein serine/threonine kinase activity"/>
    <property type="evidence" value="ECO:0007669"/>
    <property type="project" value="TreeGrafter"/>
</dbReference>
<feature type="region of interest" description="Disordered" evidence="1">
    <location>
        <begin position="299"/>
        <end position="318"/>
    </location>
</feature>
<sequence>MKEFRRLNFNDDVLPIKETPCAKSGIFDDCSHSQALAVFHDRDLWSYDTIQKFCEEQWTFLAPVFTESAAKQELPLNSILPYTWMDTVSKHSHFSRVTKAKIRTDHLAVVETVRTPLMQGFQHPENNFRQSETELEVAVKELIKSPNTKDPDLKKAWDVEAEALLAISNLKNNHLIRRIAAFSRQSRYFLIFEWANGGSLHEFWKNNPKPTLSHQLVQDVVIQLLGLSRALRALHNNDKSESNIGTGNWRHGDLKPDNILRFRGPNTPEDSLGTLKIADLGLAKLHDVDTNLRADPTSQKCGTLKYEPPEALHPHRSPRSRRYDICSMGCIILESIIWLLYGYEGLEVFNGEAVDDPNRETVFYKVDNQGQVPSWSWMAYEGGIDYLNPPFNGTDWERGIKSPWTQQSSQESSWHTTDRRGNRVLEGKAYKFSVGNDDDITFDHEDNKEVENLGCVVIGTSKLGIDQKNKEYYVLVIGKQSGSGWERIGAGKLLGKSIAFDGATDVEIH</sequence>
<evidence type="ECO:0000313" key="3">
    <source>
        <dbReference type="EMBL" id="KAF4304736.1"/>
    </source>
</evidence>
<reference evidence="3" key="1">
    <citation type="submission" date="2020-04" db="EMBL/GenBank/DDBJ databases">
        <title>Genome Assembly and Annotation of Botryosphaeria dothidea sdau 11-99, a Latent Pathogen of Apple Fruit Ring Rot in China.</title>
        <authorList>
            <person name="Yu C."/>
            <person name="Diao Y."/>
            <person name="Lu Q."/>
            <person name="Zhao J."/>
            <person name="Cui S."/>
            <person name="Peng C."/>
            <person name="He B."/>
            <person name="Liu H."/>
        </authorList>
    </citation>
    <scope>NUCLEOTIDE SEQUENCE [LARGE SCALE GENOMIC DNA]</scope>
    <source>
        <strain evidence="3">Sdau11-99</strain>
    </source>
</reference>
<gene>
    <name evidence="3" type="ORF">GTA08_BOTSDO08376</name>
</gene>
<dbReference type="AlphaFoldDB" id="A0A8H4N3K9"/>
<dbReference type="SMART" id="SM00220">
    <property type="entry name" value="S_TKc"/>
    <property type="match status" value="1"/>
</dbReference>
<protein>
    <submittedName>
        <fullName evidence="3">Serine threonine protein kinase</fullName>
    </submittedName>
</protein>
<name>A0A8H4N3K9_9PEZI</name>
<evidence type="ECO:0000259" key="2">
    <source>
        <dbReference type="PROSITE" id="PS50011"/>
    </source>
</evidence>
<organism evidence="3 4">
    <name type="scientific">Botryosphaeria dothidea</name>
    <dbReference type="NCBI Taxonomy" id="55169"/>
    <lineage>
        <taxon>Eukaryota</taxon>
        <taxon>Fungi</taxon>
        <taxon>Dikarya</taxon>
        <taxon>Ascomycota</taxon>
        <taxon>Pezizomycotina</taxon>
        <taxon>Dothideomycetes</taxon>
        <taxon>Dothideomycetes incertae sedis</taxon>
        <taxon>Botryosphaeriales</taxon>
        <taxon>Botryosphaeriaceae</taxon>
        <taxon>Botryosphaeria</taxon>
    </lineage>
</organism>
<keyword evidence="3" id="KW-0418">Kinase</keyword>
<dbReference type="SUPFAM" id="SSF56112">
    <property type="entry name" value="Protein kinase-like (PK-like)"/>
    <property type="match status" value="1"/>
</dbReference>
<keyword evidence="4" id="KW-1185">Reference proteome</keyword>
<dbReference type="CDD" id="cd00180">
    <property type="entry name" value="PKc"/>
    <property type="match status" value="1"/>
</dbReference>
<proteinExistence type="predicted"/>